<dbReference type="Pfam" id="PF00201">
    <property type="entry name" value="UDPGT"/>
    <property type="match status" value="1"/>
</dbReference>
<dbReference type="AlphaFoldDB" id="A0A1U8B5I4"/>
<evidence type="ECO:0000313" key="3">
    <source>
        <dbReference type="Proteomes" id="UP000189703"/>
    </source>
</evidence>
<proteinExistence type="inferred from homology"/>
<name>A0A1U8B5I4_NELNU</name>
<evidence type="ECO:0000256" key="1">
    <source>
        <dbReference type="ARBA" id="ARBA00009995"/>
    </source>
</evidence>
<dbReference type="RefSeq" id="XP_010276149.2">
    <property type="nucleotide sequence ID" value="XM_010277847.2"/>
</dbReference>
<dbReference type="Gene3D" id="3.40.50.2000">
    <property type="entry name" value="Glycogen Phosphorylase B"/>
    <property type="match status" value="2"/>
</dbReference>
<dbReference type="FunFam" id="3.40.50.2000:FF:000056">
    <property type="entry name" value="Glycosyltransferase"/>
    <property type="match status" value="1"/>
</dbReference>
<evidence type="ECO:0000313" key="4">
    <source>
        <dbReference type="RefSeq" id="XP_010276149.2"/>
    </source>
</evidence>
<accession>A0A1U8B5I4</accession>
<gene>
    <name evidence="4" type="primary">LOC104610971</name>
</gene>
<dbReference type="KEGG" id="nnu:104610971"/>
<dbReference type="OMA" id="FAMENNM"/>
<evidence type="ECO:0000256" key="2">
    <source>
        <dbReference type="ARBA" id="ARBA00022679"/>
    </source>
</evidence>
<protein>
    <submittedName>
        <fullName evidence="4">UDP-glycosyltransferase 82A1</fullName>
    </submittedName>
</protein>
<dbReference type="eggNOG" id="KOG1192">
    <property type="taxonomic scope" value="Eukaryota"/>
</dbReference>
<dbReference type="Proteomes" id="UP000189703">
    <property type="component" value="Unplaced"/>
</dbReference>
<dbReference type="CDD" id="cd03784">
    <property type="entry name" value="GT1_Gtf-like"/>
    <property type="match status" value="1"/>
</dbReference>
<dbReference type="OrthoDB" id="5835829at2759"/>
<dbReference type="SUPFAM" id="SSF53756">
    <property type="entry name" value="UDP-Glycosyltransferase/glycogen phosphorylase"/>
    <property type="match status" value="1"/>
</dbReference>
<dbReference type="PANTHER" id="PTHR48045">
    <property type="entry name" value="UDP-GLYCOSYLTRANSFERASE 72B1"/>
    <property type="match status" value="1"/>
</dbReference>
<keyword evidence="3" id="KW-1185">Reference proteome</keyword>
<comment type="similarity">
    <text evidence="1">Belongs to the UDP-glycosyltransferase family.</text>
</comment>
<dbReference type="InterPro" id="IPR002213">
    <property type="entry name" value="UDP_glucos_trans"/>
</dbReference>
<dbReference type="GO" id="GO:0080044">
    <property type="term" value="F:quercetin 7-O-glucosyltransferase activity"/>
    <property type="evidence" value="ECO:0000318"/>
    <property type="project" value="GO_Central"/>
</dbReference>
<dbReference type="GO" id="GO:0080043">
    <property type="term" value="F:quercetin 3-O-glucosyltransferase activity"/>
    <property type="evidence" value="ECO:0000318"/>
    <property type="project" value="GO_Central"/>
</dbReference>
<dbReference type="PANTHER" id="PTHR48045:SF38">
    <property type="entry name" value="GLYCOSYLTRANSFERASE"/>
    <property type="match status" value="1"/>
</dbReference>
<sequence>MSWVDFAGKRTKRNMEKKARIVLVPYPAQGHVTPMVQLALALRDLEFDPVLVVPDYLHLKIMPHIQPNYGVSFISIPDGLSENEPRDFFTIAFSMENSMPAHLERIIRSFSQDGRVACVVVDFLASWAIEVAGRCGVPVAGFWPAMLAMYRICVAIPDMIKVGLIDEFGSPQQKCAGFVLPGQPMFSLEDLPWLVGNSVARKSRFAFWLRTLERSRSLKWLLVNSFPEERDGYREQLQPTHNNGQSIFPVGALIKHTESKHPSFWEEDMSCLDWLGKQKPGSVIYVSFGSWVAPIGDEKIQELALGLEATKRPFILVLAPMWRKGLPVGFLERVGEQGKVVSWAPQKELLQREEIGCYLTHCGWNSTMEAIQGGKLLLCYPVSGDQFVNCTYIVDVWGVGEKLNRIGRRDVEEGVRSIMEEGGEMQQRMIKLKTRAVGKEGNLRALASLKAFTNDLDK</sequence>
<keyword evidence="2" id="KW-0808">Transferase</keyword>
<dbReference type="GO" id="GO:0005737">
    <property type="term" value="C:cytoplasm"/>
    <property type="evidence" value="ECO:0000318"/>
    <property type="project" value="GO_Central"/>
</dbReference>
<dbReference type="GeneID" id="104610971"/>
<organism evidence="3 4">
    <name type="scientific">Nelumbo nucifera</name>
    <name type="common">Sacred lotus</name>
    <dbReference type="NCBI Taxonomy" id="4432"/>
    <lineage>
        <taxon>Eukaryota</taxon>
        <taxon>Viridiplantae</taxon>
        <taxon>Streptophyta</taxon>
        <taxon>Embryophyta</taxon>
        <taxon>Tracheophyta</taxon>
        <taxon>Spermatophyta</taxon>
        <taxon>Magnoliopsida</taxon>
        <taxon>Proteales</taxon>
        <taxon>Nelumbonaceae</taxon>
        <taxon>Nelumbo</taxon>
    </lineage>
</organism>
<reference evidence="4" key="1">
    <citation type="submission" date="2025-08" db="UniProtKB">
        <authorList>
            <consortium name="RefSeq"/>
        </authorList>
    </citation>
    <scope>IDENTIFICATION</scope>
</reference>